<keyword evidence="6" id="KW-1185">Reference proteome</keyword>
<dbReference type="Gene3D" id="3.30.450.20">
    <property type="entry name" value="PAS domain"/>
    <property type="match status" value="3"/>
</dbReference>
<dbReference type="GeneID" id="60588052"/>
<keyword evidence="2" id="KW-0804">Transcription</keyword>
<evidence type="ECO:0000256" key="1">
    <source>
        <dbReference type="ARBA" id="ARBA00023015"/>
    </source>
</evidence>
<dbReference type="SUPFAM" id="SSF55785">
    <property type="entry name" value="PYP-like sensor domain (PAS domain)"/>
    <property type="match status" value="3"/>
</dbReference>
<dbReference type="Pfam" id="PF13426">
    <property type="entry name" value="PAS_9"/>
    <property type="match status" value="1"/>
</dbReference>
<dbReference type="SUPFAM" id="SSF55781">
    <property type="entry name" value="GAF domain-like"/>
    <property type="match status" value="2"/>
</dbReference>
<dbReference type="SMART" id="SM00086">
    <property type="entry name" value="PAC"/>
    <property type="match status" value="2"/>
</dbReference>
<dbReference type="AlphaFoldDB" id="A0A7T3KWL9"/>
<reference evidence="5 6" key="1">
    <citation type="submission" date="2020-12" db="EMBL/GenBank/DDBJ databases">
        <title>Halosimplex halophilum sp. nov. and Halosimplex salinum sp. nov., two new members of the genus Halosimplex.</title>
        <authorList>
            <person name="Cui H.L."/>
        </authorList>
    </citation>
    <scope>NUCLEOTIDE SEQUENCE [LARGE SCALE GENOMIC DNA]</scope>
    <source>
        <strain evidence="5 6">YGH94</strain>
    </source>
</reference>
<keyword evidence="1" id="KW-0805">Transcription regulation</keyword>
<dbReference type="InterPro" id="IPR007050">
    <property type="entry name" value="HTH_bacterioopsin"/>
</dbReference>
<dbReference type="InterPro" id="IPR029016">
    <property type="entry name" value="GAF-like_dom_sf"/>
</dbReference>
<dbReference type="InterPro" id="IPR052155">
    <property type="entry name" value="Biofilm_reg_signaling"/>
</dbReference>
<feature type="domain" description="PAS" evidence="3">
    <location>
        <begin position="440"/>
        <end position="484"/>
    </location>
</feature>
<dbReference type="InterPro" id="IPR001610">
    <property type="entry name" value="PAC"/>
</dbReference>
<dbReference type="NCBIfam" id="TIGR00229">
    <property type="entry name" value="sensory_box"/>
    <property type="match status" value="2"/>
</dbReference>
<dbReference type="InterPro" id="IPR000700">
    <property type="entry name" value="PAS-assoc_C"/>
</dbReference>
<dbReference type="Pfam" id="PF04967">
    <property type="entry name" value="HTH_10"/>
    <property type="match status" value="1"/>
</dbReference>
<feature type="domain" description="PAC" evidence="4">
    <location>
        <begin position="513"/>
        <end position="565"/>
    </location>
</feature>
<dbReference type="PROSITE" id="PS50112">
    <property type="entry name" value="PAS"/>
    <property type="match status" value="2"/>
</dbReference>
<dbReference type="Pfam" id="PF00989">
    <property type="entry name" value="PAS"/>
    <property type="match status" value="2"/>
</dbReference>
<protein>
    <submittedName>
        <fullName evidence="5">PAS domain S-box protein</fullName>
    </submittedName>
</protein>
<dbReference type="InterPro" id="IPR031803">
    <property type="entry name" value="BAT_GAF/HTH-assoc"/>
</dbReference>
<dbReference type="OrthoDB" id="165911at2157"/>
<dbReference type="InterPro" id="IPR035965">
    <property type="entry name" value="PAS-like_dom_sf"/>
</dbReference>
<dbReference type="Proteomes" id="UP000595001">
    <property type="component" value="Chromosome"/>
</dbReference>
<feature type="domain" description="PAS" evidence="3">
    <location>
        <begin position="166"/>
        <end position="204"/>
    </location>
</feature>
<dbReference type="RefSeq" id="WP_198062972.1">
    <property type="nucleotide sequence ID" value="NZ_CP065856.1"/>
</dbReference>
<dbReference type="InterPro" id="IPR013767">
    <property type="entry name" value="PAS_fold"/>
</dbReference>
<dbReference type="Pfam" id="PF13185">
    <property type="entry name" value="GAF_2"/>
    <property type="match status" value="2"/>
</dbReference>
<dbReference type="InterPro" id="IPR000014">
    <property type="entry name" value="PAS"/>
</dbReference>
<dbReference type="Pfam" id="PF15915">
    <property type="entry name" value="BAT"/>
    <property type="match status" value="1"/>
</dbReference>
<proteinExistence type="predicted"/>
<dbReference type="PANTHER" id="PTHR44757:SF2">
    <property type="entry name" value="BIOFILM ARCHITECTURE MAINTENANCE PROTEIN MBAA"/>
    <property type="match status" value="1"/>
</dbReference>
<accession>A0A7T3KWL9</accession>
<name>A0A7T3KWL9_9EURY</name>
<gene>
    <name evidence="5" type="ORF">I7X12_06125</name>
</gene>
<dbReference type="CDD" id="cd00130">
    <property type="entry name" value="PAS"/>
    <property type="match status" value="2"/>
</dbReference>
<dbReference type="SMART" id="SM00091">
    <property type="entry name" value="PAS"/>
    <property type="match status" value="3"/>
</dbReference>
<dbReference type="EMBL" id="CP065856">
    <property type="protein sequence ID" value="QPV64198.1"/>
    <property type="molecule type" value="Genomic_DNA"/>
</dbReference>
<dbReference type="SMART" id="SM00065">
    <property type="entry name" value="GAF"/>
    <property type="match status" value="2"/>
</dbReference>
<dbReference type="PROSITE" id="PS50113">
    <property type="entry name" value="PAC"/>
    <property type="match status" value="2"/>
</dbReference>
<dbReference type="Gene3D" id="3.30.450.40">
    <property type="match status" value="2"/>
</dbReference>
<dbReference type="GO" id="GO:0006355">
    <property type="term" value="P:regulation of DNA-templated transcription"/>
    <property type="evidence" value="ECO:0007669"/>
    <property type="project" value="InterPro"/>
</dbReference>
<dbReference type="KEGG" id="hlt:I7X12_06125"/>
<evidence type="ECO:0000259" key="4">
    <source>
        <dbReference type="PROSITE" id="PS50113"/>
    </source>
</evidence>
<dbReference type="InterPro" id="IPR003018">
    <property type="entry name" value="GAF"/>
</dbReference>
<evidence type="ECO:0000256" key="2">
    <source>
        <dbReference type="ARBA" id="ARBA00023163"/>
    </source>
</evidence>
<evidence type="ECO:0000259" key="3">
    <source>
        <dbReference type="PROSITE" id="PS50112"/>
    </source>
</evidence>
<evidence type="ECO:0000313" key="5">
    <source>
        <dbReference type="EMBL" id="QPV64198.1"/>
    </source>
</evidence>
<dbReference type="PANTHER" id="PTHR44757">
    <property type="entry name" value="DIGUANYLATE CYCLASE DGCP"/>
    <property type="match status" value="1"/>
</dbReference>
<feature type="domain" description="PAC" evidence="4">
    <location>
        <begin position="222"/>
        <end position="274"/>
    </location>
</feature>
<sequence>MTGNGSQPETGERDRQGYAVDAASERATLDAVASATGAGVVVVEDERISFANASVERYLGREPGELTGAPVESVLPDRGVEAVATVADGDAERTVAWRPPGANGNDSADANTAAVGDVGDADGTTGAVGGGVVATVSPADGERVVVTLTRGGRGGEWPSDDGVARVALDADARISDWSAGAEALTGWSAAEAVGADLSLLYPDDAVADPEETLASAPNGGTGETEGWRLRRDGSEFWASVSVTPRRDASGGIAGFDLRLRDRTDRKRLADERELLAAVNHAIADADGFREGVETTLEAVCAHTQWAYGEAWVPADDGDYLEHLVGHAESERLAPFLRTSRSVTFPFEAGLPGRVWASASSEWIPDAAAESASVFHRTAMAEEVGLQAALGVPIETEDGVVAVLTFCLRERRAADEELVEAVTDVAADLGALMASKRAEEDLRTFRKAVEQAGHSVYVTDTDGTIEYVNPTFERVTGYPAAEAVGADPSILNSGEHDDGFFVDLWETILDGEIWTDEVYNRRRSGEVYVVNQTIAPIVDGSGDIERFVAINDEITDQKRRERELRSQRNSLRRIKQIIESLRPINRELARADTREAVDRGACEGLAASEAYLAAWIGDYNAAADEIAPRGWAGVEDDFVEGLDLGLGGDPDGGVGGDGVEKGGVDDLYRRAVADGEVQAVRDLTTAPTGGPRRERALSHGFQSQAVVPAVYGESVLGVLTVYSARPDAFDEYERGLLAELGERVGHAINAAENRQLLHTDTVVELEFAVGARDSPTAAVAGELDCRLSLNGVAPAAAGHVAYVAVDGARPEPVAEALAERDDVAGARVVEAHGETGVVEVTGGADPVAALVEHGATVRTFETTGEVATVRCEIAPRSDVESLITAVEAAGEDTVFTAKRTRDRNVRTVELTRTAVEEQLTDRQREALALAYHAGFFASPRHSTGEELADVLDIASPTFYRHVREGTRKILELLVDAEDAPPTDANFSRH</sequence>
<evidence type="ECO:0000313" key="6">
    <source>
        <dbReference type="Proteomes" id="UP000595001"/>
    </source>
</evidence>
<organism evidence="5 6">
    <name type="scientific">Halosimplex litoreum</name>
    <dbReference type="NCBI Taxonomy" id="1198301"/>
    <lineage>
        <taxon>Archaea</taxon>
        <taxon>Methanobacteriati</taxon>
        <taxon>Methanobacteriota</taxon>
        <taxon>Stenosarchaea group</taxon>
        <taxon>Halobacteria</taxon>
        <taxon>Halobacteriales</taxon>
        <taxon>Haloarculaceae</taxon>
        <taxon>Halosimplex</taxon>
    </lineage>
</organism>